<dbReference type="Proteomes" id="UP000028643">
    <property type="component" value="Unassembled WGS sequence"/>
</dbReference>
<evidence type="ECO:0000313" key="2">
    <source>
        <dbReference type="Proteomes" id="UP000028643"/>
    </source>
</evidence>
<dbReference type="NCBIfam" id="NF040643">
    <property type="entry name" value="S6_alt_immun"/>
    <property type="match status" value="1"/>
</dbReference>
<gene>
    <name evidence="1" type="ORF">IV02_18950</name>
</gene>
<evidence type="ECO:0000313" key="1">
    <source>
        <dbReference type="EMBL" id="KFE49672.1"/>
    </source>
</evidence>
<dbReference type="RefSeq" id="WP_047576973.1">
    <property type="nucleotide sequence ID" value="NZ_JPQT01000116.1"/>
</dbReference>
<reference evidence="1 2" key="1">
    <citation type="submission" date="2014-07" db="EMBL/GenBank/DDBJ databases">
        <title>Draft Genome Sequences of Environmental Pseudomonas syringae strains.</title>
        <authorList>
            <person name="Baltrus D.A."/>
            <person name="Berge O."/>
            <person name="Morris C."/>
        </authorList>
    </citation>
    <scope>NUCLEOTIDE SEQUENCE [LARGE SCALE GENOMIC DNA]</scope>
    <source>
        <strain evidence="1 2">CEB003</strain>
    </source>
</reference>
<dbReference type="PATRIC" id="fig|317.174.peg.3875"/>
<dbReference type="EMBL" id="JPQT01000116">
    <property type="protein sequence ID" value="KFE49672.1"/>
    <property type="molecule type" value="Genomic_DNA"/>
</dbReference>
<accession>A0A085V2K9</accession>
<sequence>MYLCISGFLLDSTEDDSLKFELDIDGSFNEQIVQFLGHRSLNAMAECEWLLTAAQIAHLSSIIGRPLPTDLKMFIGVEA</sequence>
<organism evidence="1 2">
    <name type="scientific">Pseudomonas syringae</name>
    <dbReference type="NCBI Taxonomy" id="317"/>
    <lineage>
        <taxon>Bacteria</taxon>
        <taxon>Pseudomonadati</taxon>
        <taxon>Pseudomonadota</taxon>
        <taxon>Gammaproteobacteria</taxon>
        <taxon>Pseudomonadales</taxon>
        <taxon>Pseudomonadaceae</taxon>
        <taxon>Pseudomonas</taxon>
    </lineage>
</organism>
<protein>
    <submittedName>
        <fullName evidence="1">Uncharacterized protein</fullName>
    </submittedName>
</protein>
<name>A0A085V2K9_PSESX</name>
<comment type="caution">
    <text evidence="1">The sequence shown here is derived from an EMBL/GenBank/DDBJ whole genome shotgun (WGS) entry which is preliminary data.</text>
</comment>
<dbReference type="AlphaFoldDB" id="A0A085V2K9"/>
<proteinExistence type="predicted"/>
<dbReference type="InterPro" id="IPR049810">
    <property type="entry name" value="S6_alt_immun-like"/>
</dbReference>